<feature type="compositionally biased region" description="Polar residues" evidence="1">
    <location>
        <begin position="17"/>
        <end position="27"/>
    </location>
</feature>
<sequence>MRTRKRKKHTVQGPPCHSNTSKIDVSNGSGGRALEYLLPESSVLPSSGLSHTGGFHEYQLTSCNINKENDSAGSEGWNAEQGTAFNRRMTRRVRLPTTKLNENENPRKFLSPPDAFNEMRRLGAQNSSQTCLLSAPFSRKK</sequence>
<feature type="region of interest" description="Disordered" evidence="1">
    <location>
        <begin position="1"/>
        <end position="31"/>
    </location>
</feature>
<comment type="caution">
    <text evidence="2">The sequence shown here is derived from an EMBL/GenBank/DDBJ whole genome shotgun (WGS) entry which is preliminary data.</text>
</comment>
<dbReference type="Proteomes" id="UP001283361">
    <property type="component" value="Unassembled WGS sequence"/>
</dbReference>
<accession>A0AAE1A2X3</accession>
<dbReference type="AlphaFoldDB" id="A0AAE1A2X3"/>
<feature type="compositionally biased region" description="Basic residues" evidence="1">
    <location>
        <begin position="1"/>
        <end position="10"/>
    </location>
</feature>
<name>A0AAE1A2X3_9GAST</name>
<evidence type="ECO:0000313" key="2">
    <source>
        <dbReference type="EMBL" id="KAK3779928.1"/>
    </source>
</evidence>
<evidence type="ECO:0000313" key="3">
    <source>
        <dbReference type="Proteomes" id="UP001283361"/>
    </source>
</evidence>
<evidence type="ECO:0000256" key="1">
    <source>
        <dbReference type="SAM" id="MobiDB-lite"/>
    </source>
</evidence>
<gene>
    <name evidence="2" type="ORF">RRG08_054181</name>
</gene>
<organism evidence="2 3">
    <name type="scientific">Elysia crispata</name>
    <name type="common">lettuce slug</name>
    <dbReference type="NCBI Taxonomy" id="231223"/>
    <lineage>
        <taxon>Eukaryota</taxon>
        <taxon>Metazoa</taxon>
        <taxon>Spiralia</taxon>
        <taxon>Lophotrochozoa</taxon>
        <taxon>Mollusca</taxon>
        <taxon>Gastropoda</taxon>
        <taxon>Heterobranchia</taxon>
        <taxon>Euthyneura</taxon>
        <taxon>Panpulmonata</taxon>
        <taxon>Sacoglossa</taxon>
        <taxon>Placobranchoidea</taxon>
        <taxon>Plakobranchidae</taxon>
        <taxon>Elysia</taxon>
    </lineage>
</organism>
<keyword evidence="3" id="KW-1185">Reference proteome</keyword>
<proteinExistence type="predicted"/>
<reference evidence="2" key="1">
    <citation type="journal article" date="2023" name="G3 (Bethesda)">
        <title>A reference genome for the long-term kleptoplast-retaining sea slug Elysia crispata morphotype clarki.</title>
        <authorList>
            <person name="Eastman K.E."/>
            <person name="Pendleton A.L."/>
            <person name="Shaikh M.A."/>
            <person name="Suttiyut T."/>
            <person name="Ogas R."/>
            <person name="Tomko P."/>
            <person name="Gavelis G."/>
            <person name="Widhalm J.R."/>
            <person name="Wisecaver J.H."/>
        </authorList>
    </citation>
    <scope>NUCLEOTIDE SEQUENCE</scope>
    <source>
        <strain evidence="2">ECLA1</strain>
    </source>
</reference>
<protein>
    <submittedName>
        <fullName evidence="2">Uncharacterized protein</fullName>
    </submittedName>
</protein>
<dbReference type="EMBL" id="JAWDGP010002797">
    <property type="protein sequence ID" value="KAK3779928.1"/>
    <property type="molecule type" value="Genomic_DNA"/>
</dbReference>